<dbReference type="PROSITE" id="PS50885">
    <property type="entry name" value="HAMP"/>
    <property type="match status" value="1"/>
</dbReference>
<evidence type="ECO:0000259" key="5">
    <source>
        <dbReference type="PROSITE" id="PS50885"/>
    </source>
</evidence>
<dbReference type="SUPFAM" id="SSF158472">
    <property type="entry name" value="HAMP domain-like"/>
    <property type="match status" value="1"/>
</dbReference>
<dbReference type="SUPFAM" id="SSF141868">
    <property type="entry name" value="EAL domain-like"/>
    <property type="match status" value="1"/>
</dbReference>
<accession>A0A1J5QUE9</accession>
<evidence type="ECO:0000256" key="1">
    <source>
        <dbReference type="SAM" id="Phobius"/>
    </source>
</evidence>
<dbReference type="Gene3D" id="3.20.20.450">
    <property type="entry name" value="EAL domain"/>
    <property type="match status" value="1"/>
</dbReference>
<evidence type="ECO:0000259" key="2">
    <source>
        <dbReference type="PROSITE" id="PS50112"/>
    </source>
</evidence>
<dbReference type="SUPFAM" id="SSF55781">
    <property type="entry name" value="GAF domain-like"/>
    <property type="match status" value="1"/>
</dbReference>
<evidence type="ECO:0000259" key="6">
    <source>
        <dbReference type="PROSITE" id="PS50887"/>
    </source>
</evidence>
<name>A0A1J5QUE9_9ZZZZ</name>
<dbReference type="InterPro" id="IPR035965">
    <property type="entry name" value="PAS-like_dom_sf"/>
</dbReference>
<dbReference type="SUPFAM" id="SSF55785">
    <property type="entry name" value="PYP-like sensor domain (PAS domain)"/>
    <property type="match status" value="1"/>
</dbReference>
<feature type="transmembrane region" description="Helical" evidence="1">
    <location>
        <begin position="27"/>
        <end position="47"/>
    </location>
</feature>
<dbReference type="Pfam" id="PF00563">
    <property type="entry name" value="EAL"/>
    <property type="match status" value="1"/>
</dbReference>
<dbReference type="Gene3D" id="3.30.70.270">
    <property type="match status" value="1"/>
</dbReference>
<dbReference type="SMART" id="SM00267">
    <property type="entry name" value="GGDEF"/>
    <property type="match status" value="1"/>
</dbReference>
<dbReference type="InterPro" id="IPR001610">
    <property type="entry name" value="PAC"/>
</dbReference>
<dbReference type="InterPro" id="IPR000160">
    <property type="entry name" value="GGDEF_dom"/>
</dbReference>
<dbReference type="Pfam" id="PF13426">
    <property type="entry name" value="PAS_9"/>
    <property type="match status" value="1"/>
</dbReference>
<dbReference type="AlphaFoldDB" id="A0A1J5QUE9"/>
<dbReference type="PROSITE" id="PS50112">
    <property type="entry name" value="PAS"/>
    <property type="match status" value="1"/>
</dbReference>
<dbReference type="PROSITE" id="PS50883">
    <property type="entry name" value="EAL"/>
    <property type="match status" value="1"/>
</dbReference>
<dbReference type="Gene3D" id="3.30.450.40">
    <property type="match status" value="1"/>
</dbReference>
<dbReference type="PANTHER" id="PTHR44757:SF2">
    <property type="entry name" value="BIOFILM ARCHITECTURE MAINTENANCE PROTEIN MBAA"/>
    <property type="match status" value="1"/>
</dbReference>
<evidence type="ECO:0000259" key="4">
    <source>
        <dbReference type="PROSITE" id="PS50883"/>
    </source>
</evidence>
<dbReference type="InterPro" id="IPR052155">
    <property type="entry name" value="Biofilm_reg_signaling"/>
</dbReference>
<feature type="domain" description="GGDEF" evidence="6">
    <location>
        <begin position="595"/>
        <end position="727"/>
    </location>
</feature>
<dbReference type="GO" id="GO:0007165">
    <property type="term" value="P:signal transduction"/>
    <property type="evidence" value="ECO:0007669"/>
    <property type="project" value="InterPro"/>
</dbReference>
<dbReference type="InterPro" id="IPR029016">
    <property type="entry name" value="GAF-like_dom_sf"/>
</dbReference>
<keyword evidence="7" id="KW-0378">Hydrolase</keyword>
<feature type="domain" description="PAC" evidence="3">
    <location>
        <begin position="511"/>
        <end position="563"/>
    </location>
</feature>
<dbReference type="InterPro" id="IPR000700">
    <property type="entry name" value="PAS-assoc_C"/>
</dbReference>
<dbReference type="SMART" id="SM00086">
    <property type="entry name" value="PAC"/>
    <property type="match status" value="1"/>
</dbReference>
<keyword evidence="1" id="KW-0812">Transmembrane</keyword>
<dbReference type="InterPro" id="IPR001633">
    <property type="entry name" value="EAL_dom"/>
</dbReference>
<dbReference type="CDD" id="cd01949">
    <property type="entry name" value="GGDEF"/>
    <property type="match status" value="1"/>
</dbReference>
<keyword evidence="1" id="KW-1133">Transmembrane helix</keyword>
<dbReference type="CDD" id="cd00130">
    <property type="entry name" value="PAS"/>
    <property type="match status" value="1"/>
</dbReference>
<dbReference type="InterPro" id="IPR035919">
    <property type="entry name" value="EAL_sf"/>
</dbReference>
<evidence type="ECO:0000313" key="7">
    <source>
        <dbReference type="EMBL" id="OIQ83503.1"/>
    </source>
</evidence>
<dbReference type="FunFam" id="3.30.70.270:FF:000001">
    <property type="entry name" value="Diguanylate cyclase domain protein"/>
    <property type="match status" value="1"/>
</dbReference>
<keyword evidence="1" id="KW-0472">Membrane</keyword>
<dbReference type="SUPFAM" id="SSF55073">
    <property type="entry name" value="Nucleotide cyclase"/>
    <property type="match status" value="1"/>
</dbReference>
<dbReference type="InterPro" id="IPR003660">
    <property type="entry name" value="HAMP_dom"/>
</dbReference>
<dbReference type="EMBL" id="MLJW01000697">
    <property type="protein sequence ID" value="OIQ83503.1"/>
    <property type="molecule type" value="Genomic_DNA"/>
</dbReference>
<dbReference type="CDD" id="cd06225">
    <property type="entry name" value="HAMP"/>
    <property type="match status" value="1"/>
</dbReference>
<dbReference type="SMART" id="SM00091">
    <property type="entry name" value="PAS"/>
    <property type="match status" value="1"/>
</dbReference>
<dbReference type="PANTHER" id="PTHR44757">
    <property type="entry name" value="DIGUANYLATE CYCLASE DGCP"/>
    <property type="match status" value="1"/>
</dbReference>
<sequence>MVSGCGFFARLANRAEAYWNHSIRHQLTLSFGLVSLVLMASFSYLMYAHQRDFLYGAADDRARRLAHALASSSASWVVADDVAGLQEVLQGFSDTSDLKWALVLSPRGEVLGSTNAGQIGRYVDDRVSLDLLASAARPKVLISQPALVDVAFPIMAGERHVGWARIEMTRASSDAHLQWLAFAGTVFSLLAVGLALLVSTSLSRRLTASLYHLIDVTAAVEQGEREVRSSIEHLDEVGRLARSFNRMLDTLNDSEHKLGRINRLYAAWMECSEIIVWQKDETALLDSICRVLADRVPFELVWIGVPGRDGWVQPLASSGMRAAYLMDIRIPLAPERAEGQEPMGMAIREGAPRILNDFLNEPGASPWGRLAPQLQYRSVAAFPIFRGGRCYGGISVYSAEVGFFSSELVSLMGILADDITFTLDGLDHERQRQADVVKLERAAKVFEYSKEGIMVTDADNNIITVNRSFSEITGYAAEEVLGRNPGFLASGRQDAVFYQELWEGLIAAGSWQGELWNQRKNGEIYPEALTIICVRGDGDAVINYIAIFSDISERKLAEERISQLAHYDVLTGLPNRVLFSDRLEQAVIYAQRNQSSVALLFLDLDRFKQINDTLGHGMGDQLLQIVAQRLMECVREQDTVSRQGGDEFIAVLPGTDAAGAEMVAEKMLHAITLPFAIEGHELRITSSIGVAIYPEHAADVGTLIQYADLAMYQAKEEGRNHWLLFSPSMNASAHQRLTLETHLRVALERKEFELYYQPQVNLLDGRIIGCEALIRWHHPEFGMVSPASLIPLAEETGLIESISDWVLEEAMRQAGAWRDAGLAEITVAVNLSALQFRRRVLQDQVSRLLRQYDLPASILDLELTEGILMQGVERTLTTLHELTALGVGIAIDDFGTGYSSLSYLKRFPIHKLKIDQSFVRDVTVDGNDAIMVRTIILMAQSLKLQVIAEGVETEAQAEFLRASGCEWAQGYLFGRPMPADRFAELLDETMRAL</sequence>
<dbReference type="InterPro" id="IPR003018">
    <property type="entry name" value="GAF"/>
</dbReference>
<dbReference type="GO" id="GO:0016020">
    <property type="term" value="C:membrane"/>
    <property type="evidence" value="ECO:0007669"/>
    <property type="project" value="InterPro"/>
</dbReference>
<dbReference type="PROSITE" id="PS50113">
    <property type="entry name" value="PAC"/>
    <property type="match status" value="1"/>
</dbReference>
<organism evidence="7">
    <name type="scientific">mine drainage metagenome</name>
    <dbReference type="NCBI Taxonomy" id="410659"/>
    <lineage>
        <taxon>unclassified sequences</taxon>
        <taxon>metagenomes</taxon>
        <taxon>ecological metagenomes</taxon>
    </lineage>
</organism>
<feature type="domain" description="HAMP" evidence="5">
    <location>
        <begin position="204"/>
        <end position="256"/>
    </location>
</feature>
<dbReference type="EC" id="3.1.4.52" evidence="7"/>
<gene>
    <name evidence="7" type="primary">gmr_165</name>
    <name evidence="7" type="ORF">GALL_346970</name>
</gene>
<dbReference type="Gene3D" id="6.10.340.10">
    <property type="match status" value="1"/>
</dbReference>
<dbReference type="CDD" id="cd01948">
    <property type="entry name" value="EAL"/>
    <property type="match status" value="1"/>
</dbReference>
<comment type="caution">
    <text evidence="7">The sequence shown here is derived from an EMBL/GenBank/DDBJ whole genome shotgun (WGS) entry which is preliminary data.</text>
</comment>
<dbReference type="InterPro" id="IPR029787">
    <property type="entry name" value="Nucleotide_cyclase"/>
</dbReference>
<protein>
    <submittedName>
        <fullName evidence="7">Cyclic di-GMP phosphodiesterase Gmr</fullName>
        <ecNumber evidence="7">3.1.4.52</ecNumber>
    </submittedName>
</protein>
<proteinExistence type="predicted"/>
<dbReference type="FunFam" id="3.20.20.450:FF:000001">
    <property type="entry name" value="Cyclic di-GMP phosphodiesterase yahA"/>
    <property type="match status" value="1"/>
</dbReference>
<dbReference type="NCBIfam" id="TIGR00254">
    <property type="entry name" value="GGDEF"/>
    <property type="match status" value="1"/>
</dbReference>
<dbReference type="PROSITE" id="PS50887">
    <property type="entry name" value="GGDEF"/>
    <property type="match status" value="1"/>
</dbReference>
<dbReference type="Gene3D" id="3.30.450.20">
    <property type="entry name" value="PAS domain"/>
    <property type="match status" value="1"/>
</dbReference>
<feature type="transmembrane region" description="Helical" evidence="1">
    <location>
        <begin position="177"/>
        <end position="198"/>
    </location>
</feature>
<feature type="domain" description="PAS" evidence="2">
    <location>
        <begin position="438"/>
        <end position="484"/>
    </location>
</feature>
<dbReference type="SMART" id="SM00052">
    <property type="entry name" value="EAL"/>
    <property type="match status" value="1"/>
</dbReference>
<dbReference type="InterPro" id="IPR043128">
    <property type="entry name" value="Rev_trsase/Diguanyl_cyclase"/>
</dbReference>
<reference evidence="7" key="1">
    <citation type="submission" date="2016-10" db="EMBL/GenBank/DDBJ databases">
        <title>Sequence of Gallionella enrichment culture.</title>
        <authorList>
            <person name="Poehlein A."/>
            <person name="Muehling M."/>
            <person name="Daniel R."/>
        </authorList>
    </citation>
    <scope>NUCLEOTIDE SEQUENCE</scope>
</reference>
<dbReference type="Pfam" id="PF00672">
    <property type="entry name" value="HAMP"/>
    <property type="match status" value="1"/>
</dbReference>
<dbReference type="GO" id="GO:0071111">
    <property type="term" value="F:cyclic-guanylate-specific phosphodiesterase activity"/>
    <property type="evidence" value="ECO:0007669"/>
    <property type="project" value="UniProtKB-EC"/>
</dbReference>
<feature type="domain" description="EAL" evidence="4">
    <location>
        <begin position="736"/>
        <end position="990"/>
    </location>
</feature>
<dbReference type="Pfam" id="PF13185">
    <property type="entry name" value="GAF_2"/>
    <property type="match status" value="1"/>
</dbReference>
<dbReference type="Pfam" id="PF00990">
    <property type="entry name" value="GGDEF"/>
    <property type="match status" value="1"/>
</dbReference>
<evidence type="ECO:0000259" key="3">
    <source>
        <dbReference type="PROSITE" id="PS50113"/>
    </source>
</evidence>
<dbReference type="SMART" id="SM00304">
    <property type="entry name" value="HAMP"/>
    <property type="match status" value="1"/>
</dbReference>
<dbReference type="InterPro" id="IPR000014">
    <property type="entry name" value="PAS"/>
</dbReference>
<dbReference type="NCBIfam" id="TIGR00229">
    <property type="entry name" value="sensory_box"/>
    <property type="match status" value="1"/>
</dbReference>